<dbReference type="InterPro" id="IPR003439">
    <property type="entry name" value="ABC_transporter-like_ATP-bd"/>
</dbReference>
<evidence type="ECO:0000256" key="4">
    <source>
        <dbReference type="ARBA" id="ARBA00022741"/>
    </source>
</evidence>
<name>A0A199NVF9_9MICC</name>
<evidence type="ECO:0000256" key="8">
    <source>
        <dbReference type="ARBA" id="ARBA00055053"/>
    </source>
</evidence>
<dbReference type="EMBL" id="LJBJ02000001">
    <property type="protein sequence ID" value="OAX52902.1"/>
    <property type="molecule type" value="Genomic_DNA"/>
</dbReference>
<keyword evidence="16" id="KW-1185">Reference proteome</keyword>
<evidence type="ECO:0000313" key="15">
    <source>
        <dbReference type="EMBL" id="OAX52902.1"/>
    </source>
</evidence>
<dbReference type="PROSITE" id="PS50929">
    <property type="entry name" value="ABC_TM1F"/>
    <property type="match status" value="1"/>
</dbReference>
<dbReference type="CDD" id="cd03254">
    <property type="entry name" value="ABCC_Glucan_exporter_like"/>
    <property type="match status" value="1"/>
</dbReference>
<organism evidence="15 16">
    <name type="scientific">Rothia kristinae</name>
    <dbReference type="NCBI Taxonomy" id="37923"/>
    <lineage>
        <taxon>Bacteria</taxon>
        <taxon>Bacillati</taxon>
        <taxon>Actinomycetota</taxon>
        <taxon>Actinomycetes</taxon>
        <taxon>Micrococcales</taxon>
        <taxon>Micrococcaceae</taxon>
        <taxon>Rothia</taxon>
    </lineage>
</organism>
<feature type="transmembrane region" description="Helical" evidence="12">
    <location>
        <begin position="213"/>
        <end position="232"/>
    </location>
</feature>
<reference evidence="15" key="1">
    <citation type="submission" date="2016-06" db="EMBL/GenBank/DDBJ databases">
        <title>Identification of putative biosynthetic pathways for the production of bioactive secondary metabolites by the marine actinomycete Kocuria kristinae RUTW2-3.</title>
        <authorList>
            <person name="Waterworth S.C."/>
            <person name="Walmsley T.A."/>
            <person name="Matongo T."/>
            <person name="Davies-Coleman M.T."/>
            <person name="Dorrington R.A."/>
        </authorList>
    </citation>
    <scope>NUCLEOTIDE SEQUENCE [LARGE SCALE GENOMIC DNA]</scope>
    <source>
        <strain evidence="15">RUTW2-3</strain>
    </source>
</reference>
<keyword evidence="7 12" id="KW-0472">Membrane</keyword>
<keyword evidence="6 12" id="KW-1133">Transmembrane helix</keyword>
<feature type="transmembrane region" description="Helical" evidence="12">
    <location>
        <begin position="32"/>
        <end position="53"/>
    </location>
</feature>
<feature type="domain" description="ABC transmembrane type-1" evidence="14">
    <location>
        <begin position="34"/>
        <end position="356"/>
    </location>
</feature>
<dbReference type="SMART" id="SM00382">
    <property type="entry name" value="AAA"/>
    <property type="match status" value="1"/>
</dbReference>
<protein>
    <recommendedName>
        <fullName evidence="10">Fatty acid ABC transporter ATP-binding/permease protein</fullName>
    </recommendedName>
</protein>
<feature type="transmembrane region" description="Helical" evidence="12">
    <location>
        <begin position="188"/>
        <end position="207"/>
    </location>
</feature>
<evidence type="ECO:0000259" key="13">
    <source>
        <dbReference type="PROSITE" id="PS50893"/>
    </source>
</evidence>
<dbReference type="InterPro" id="IPR017871">
    <property type="entry name" value="ABC_transporter-like_CS"/>
</dbReference>
<keyword evidence="2" id="KW-0813">Transport</keyword>
<evidence type="ECO:0000259" key="14">
    <source>
        <dbReference type="PROSITE" id="PS50929"/>
    </source>
</evidence>
<evidence type="ECO:0000256" key="6">
    <source>
        <dbReference type="ARBA" id="ARBA00022989"/>
    </source>
</evidence>
<dbReference type="AlphaFoldDB" id="A0A199NVF9"/>
<dbReference type="SUPFAM" id="SSF52540">
    <property type="entry name" value="P-loop containing nucleoside triphosphate hydrolases"/>
    <property type="match status" value="1"/>
</dbReference>
<comment type="function">
    <text evidence="8">ABC transporter involved in fatty acid import. Transmembrane domains (TMD) form a pore in the membrane and the ATP-binding domain (NBD) is responsible for energy generation.</text>
</comment>
<evidence type="ECO:0000256" key="10">
    <source>
        <dbReference type="ARBA" id="ARBA00071747"/>
    </source>
</evidence>
<evidence type="ECO:0000256" key="1">
    <source>
        <dbReference type="ARBA" id="ARBA00004651"/>
    </source>
</evidence>
<gene>
    <name evidence="15" type="ORF">AN277_0200590</name>
</gene>
<sequence length="639" mass="69479">MSEMPPAPRTARAFWPTAGRLLRELTRWPGRLSLMTALLVSSVLLTVFAPRVLGHATDLIYAGVVGLQSPAGADAEQVIAGLREQGRDQMADMLTAVDFTPGQGIDFPALGATLLLVLGMYVLAGVFLWLEGRILNDLVMRVVRDVRRRVEAKLHALPLSYADTHQRGDLLSRTTNDLDNIQQALQQALAELVQAILTVLGVAVMMFVLSWQLALVALIAVPISGVVVAFVGRRSQKLFAAQWKATGELNGHIEEAFTGHELIRVYGRGQDMGRAFRERNDAVFQASFRAQFLSGTMMPIMQFVSYLGYVGIAVLGGLKVASGQLSLGGATAFIQYSREFTQPLGQIAGMANMLQSGVASAERVYDLLDEPEQSPDSPAAVAADAAREGQRARGRIEFSHVDFSYTAQRPLIRDLSLVAEPGQTVAIVGPTGAGKTTLVNLILRFYEIDAGEITLDGQDIREMTRDRLRRATGMVLQDAVLFRGTIRENIRYGRLEATDEEVLAAARATYVDRFVRSLPEGYDTVVDQDGGSVSAGERQLITIARAFLADPAVLILDEATSSVDTRTEVLVQQAMAALRASRTSFVIAHRLSTIRDADTILVMEHGSIVEQGSHDELIHRDGAYRALYRAQFAGDGGQG</sequence>
<dbReference type="InterPro" id="IPR003593">
    <property type="entry name" value="AAA+_ATPase"/>
</dbReference>
<accession>A0A199NVF9</accession>
<evidence type="ECO:0000256" key="9">
    <source>
        <dbReference type="ARBA" id="ARBA00061644"/>
    </source>
</evidence>
<dbReference type="SUPFAM" id="SSF90123">
    <property type="entry name" value="ABC transporter transmembrane region"/>
    <property type="match status" value="1"/>
</dbReference>
<evidence type="ECO:0000256" key="11">
    <source>
        <dbReference type="SAM" id="Coils"/>
    </source>
</evidence>
<dbReference type="GO" id="GO:0005886">
    <property type="term" value="C:plasma membrane"/>
    <property type="evidence" value="ECO:0007669"/>
    <property type="project" value="UniProtKB-SubCell"/>
</dbReference>
<dbReference type="Proteomes" id="UP000053171">
    <property type="component" value="Unassembled WGS sequence"/>
</dbReference>
<evidence type="ECO:0000256" key="5">
    <source>
        <dbReference type="ARBA" id="ARBA00022840"/>
    </source>
</evidence>
<dbReference type="GO" id="GO:0005524">
    <property type="term" value="F:ATP binding"/>
    <property type="evidence" value="ECO:0007669"/>
    <property type="project" value="UniProtKB-KW"/>
</dbReference>
<feature type="coiled-coil region" evidence="11">
    <location>
        <begin position="171"/>
        <end position="198"/>
    </location>
</feature>
<dbReference type="STRING" id="37923.BK826_04160"/>
<comment type="similarity">
    <text evidence="9">Belongs to the ABC transporter superfamily. Lipid exporter (TC 3.A.1.106) family.</text>
</comment>
<comment type="caution">
    <text evidence="15">The sequence shown here is derived from an EMBL/GenBank/DDBJ whole genome shotgun (WGS) entry which is preliminary data.</text>
</comment>
<dbReference type="PROSITE" id="PS50893">
    <property type="entry name" value="ABC_TRANSPORTER_2"/>
    <property type="match status" value="1"/>
</dbReference>
<dbReference type="FunFam" id="3.40.50.300:FF:000287">
    <property type="entry name" value="Multidrug ABC transporter ATP-binding protein"/>
    <property type="match status" value="1"/>
</dbReference>
<dbReference type="PANTHER" id="PTHR24221:SF499">
    <property type="entry name" value="FATTY ACID ABC TRANSPORTER ATP-BINDING_PERMEASE PROTEIN"/>
    <property type="match status" value="1"/>
</dbReference>
<dbReference type="PROSITE" id="PS00211">
    <property type="entry name" value="ABC_TRANSPORTER_1"/>
    <property type="match status" value="1"/>
</dbReference>
<comment type="subcellular location">
    <subcellularLocation>
        <location evidence="1">Cell membrane</location>
        <topology evidence="1">Multi-pass membrane protein</topology>
    </subcellularLocation>
</comment>
<dbReference type="GO" id="GO:0016887">
    <property type="term" value="F:ATP hydrolysis activity"/>
    <property type="evidence" value="ECO:0007669"/>
    <property type="project" value="InterPro"/>
</dbReference>
<dbReference type="InterPro" id="IPR039421">
    <property type="entry name" value="Type_1_exporter"/>
</dbReference>
<feature type="transmembrane region" description="Helical" evidence="12">
    <location>
        <begin position="303"/>
        <end position="321"/>
    </location>
</feature>
<dbReference type="InterPro" id="IPR011527">
    <property type="entry name" value="ABC1_TM_dom"/>
</dbReference>
<dbReference type="Pfam" id="PF00664">
    <property type="entry name" value="ABC_membrane"/>
    <property type="match status" value="1"/>
</dbReference>
<evidence type="ECO:0000256" key="12">
    <source>
        <dbReference type="SAM" id="Phobius"/>
    </source>
</evidence>
<keyword evidence="3 12" id="KW-0812">Transmembrane</keyword>
<evidence type="ECO:0000256" key="3">
    <source>
        <dbReference type="ARBA" id="ARBA00022692"/>
    </source>
</evidence>
<dbReference type="GO" id="GO:0140359">
    <property type="term" value="F:ABC-type transporter activity"/>
    <property type="evidence" value="ECO:0007669"/>
    <property type="project" value="InterPro"/>
</dbReference>
<evidence type="ECO:0000313" key="16">
    <source>
        <dbReference type="Proteomes" id="UP000053171"/>
    </source>
</evidence>
<keyword evidence="4" id="KW-0547">Nucleotide-binding</keyword>
<dbReference type="PANTHER" id="PTHR24221">
    <property type="entry name" value="ATP-BINDING CASSETTE SUB-FAMILY B"/>
    <property type="match status" value="1"/>
</dbReference>
<proteinExistence type="inferred from homology"/>
<keyword evidence="5 15" id="KW-0067">ATP-binding</keyword>
<dbReference type="Pfam" id="PF00005">
    <property type="entry name" value="ABC_tran"/>
    <property type="match status" value="1"/>
</dbReference>
<evidence type="ECO:0000256" key="7">
    <source>
        <dbReference type="ARBA" id="ARBA00023136"/>
    </source>
</evidence>
<dbReference type="Gene3D" id="3.40.50.300">
    <property type="entry name" value="P-loop containing nucleotide triphosphate hydrolases"/>
    <property type="match status" value="1"/>
</dbReference>
<feature type="transmembrane region" description="Helical" evidence="12">
    <location>
        <begin position="109"/>
        <end position="130"/>
    </location>
</feature>
<dbReference type="Gene3D" id="1.20.1560.10">
    <property type="entry name" value="ABC transporter type 1, transmembrane domain"/>
    <property type="match status" value="1"/>
</dbReference>
<dbReference type="CDD" id="cd18547">
    <property type="entry name" value="ABC_6TM_Tm288_like"/>
    <property type="match status" value="1"/>
</dbReference>
<keyword evidence="11" id="KW-0175">Coiled coil</keyword>
<feature type="domain" description="ABC transporter" evidence="13">
    <location>
        <begin position="396"/>
        <end position="630"/>
    </location>
</feature>
<dbReference type="InterPro" id="IPR036640">
    <property type="entry name" value="ABC1_TM_sf"/>
</dbReference>
<evidence type="ECO:0000256" key="2">
    <source>
        <dbReference type="ARBA" id="ARBA00022448"/>
    </source>
</evidence>
<dbReference type="InterPro" id="IPR027417">
    <property type="entry name" value="P-loop_NTPase"/>
</dbReference>
<dbReference type="RefSeq" id="WP_055684326.1">
    <property type="nucleotide sequence ID" value="NZ_JALXSL010000013.1"/>
</dbReference>